<keyword evidence="3" id="KW-1185">Reference proteome</keyword>
<dbReference type="AlphaFoldDB" id="E0UG53"/>
<accession>E0UG53</accession>
<sequence length="313" mass="36842">MKQKKNVNLNYLQPIYLDYTESLTENISGYIMPFPNIERFNQHYGKPHENARTSVLEDIMRLLLPQIRVINKPTVNRQPNPAAFLAYTPVDPQILALLFKIWVEVCYPASQHTALMPFCQADQFHWLPATAEDLKFWAPSWVIAVELTKHEYQIGDYHFKLLFGPGRQKNTVELVSWPPRQNIHGHRTSIAIIISTQSDLAHLKVNLHFQMKRWIVKQGNTPEVRLEDKTTRCYVRRLRSWLGDYTLLEPNAFTVIEAHYRKEKKGYVTEWKSPIFREMLQRLEVANVLPLLHKEYLFPKILIWIPLNSLKLC</sequence>
<evidence type="ECO:0000259" key="1">
    <source>
        <dbReference type="Pfam" id="PF13111"/>
    </source>
</evidence>
<reference evidence="3" key="1">
    <citation type="journal article" date="2011" name="MBio">
        <title>Novel metabolic attributes of the genus Cyanothece, comprising a group of unicellular nitrogen-fixing Cyanobacteria.</title>
        <authorList>
            <person name="Bandyopadhyay A."/>
            <person name="Elvitigala T."/>
            <person name="Welsh E."/>
            <person name="Stockel J."/>
            <person name="Liberton M."/>
            <person name="Min H."/>
            <person name="Sherman L.A."/>
            <person name="Pakrasi H.B."/>
        </authorList>
    </citation>
    <scope>NUCLEOTIDE SEQUENCE [LARGE SCALE GENOMIC DNA]</scope>
    <source>
        <strain evidence="3">PCC 7822</strain>
    </source>
</reference>
<dbReference type="KEGG" id="cyj:Cyan7822_3614"/>
<dbReference type="RefSeq" id="WP_013323623.1">
    <property type="nucleotide sequence ID" value="NC_014501.1"/>
</dbReference>
<dbReference type="eggNOG" id="ENOG5030QJX">
    <property type="taxonomic scope" value="Bacteria"/>
</dbReference>
<dbReference type="EMBL" id="CP002198">
    <property type="protein sequence ID" value="ADN15554.1"/>
    <property type="molecule type" value="Genomic_DNA"/>
</dbReference>
<proteinExistence type="predicted"/>
<evidence type="ECO:0000313" key="3">
    <source>
        <dbReference type="Proteomes" id="UP000008206"/>
    </source>
</evidence>
<protein>
    <recommendedName>
        <fullName evidence="1">pPIWI-RE module N-terminal domain-containing protein</fullName>
    </recommendedName>
</protein>
<organism evidence="2 3">
    <name type="scientific">Gloeothece verrucosa (strain PCC 7822)</name>
    <name type="common">Cyanothece sp. (strain PCC 7822)</name>
    <dbReference type="NCBI Taxonomy" id="497965"/>
    <lineage>
        <taxon>Bacteria</taxon>
        <taxon>Bacillati</taxon>
        <taxon>Cyanobacteriota</taxon>
        <taxon>Cyanophyceae</taxon>
        <taxon>Oscillatoriophycideae</taxon>
        <taxon>Chroococcales</taxon>
        <taxon>Aphanothecaceae</taxon>
        <taxon>Gloeothece</taxon>
        <taxon>Gloeothece verrucosa</taxon>
    </lineage>
</organism>
<dbReference type="InterPro" id="IPR025085">
    <property type="entry name" value="pPIWI_RE_X"/>
</dbReference>
<gene>
    <name evidence="2" type="ordered locus">Cyan7822_3614</name>
</gene>
<feature type="domain" description="pPIWI-RE module N-terminal" evidence="1">
    <location>
        <begin position="40"/>
        <end position="287"/>
    </location>
</feature>
<dbReference type="STRING" id="497965.Cyan7822_3614"/>
<evidence type="ECO:0000313" key="2">
    <source>
        <dbReference type="EMBL" id="ADN15554.1"/>
    </source>
</evidence>
<dbReference type="Proteomes" id="UP000008206">
    <property type="component" value="Chromosome"/>
</dbReference>
<dbReference type="HOGENOM" id="CLU_887728_0_0_3"/>
<dbReference type="Pfam" id="PF13111">
    <property type="entry name" value="pPIWI_RE_X"/>
    <property type="match status" value="1"/>
</dbReference>
<dbReference type="OrthoDB" id="582854at2"/>
<name>E0UG53_GLOV7</name>